<dbReference type="SUPFAM" id="SSF56281">
    <property type="entry name" value="Metallo-hydrolase/oxidoreductase"/>
    <property type="match status" value="1"/>
</dbReference>
<dbReference type="Pfam" id="PF00753">
    <property type="entry name" value="Lactamase_B"/>
    <property type="match status" value="1"/>
</dbReference>
<dbReference type="Gene3D" id="3.60.15.10">
    <property type="entry name" value="Ribonuclease Z/Hydroxyacylglutathione hydrolase-like"/>
    <property type="match status" value="1"/>
</dbReference>
<evidence type="ECO:0000259" key="3">
    <source>
        <dbReference type="SMART" id="SM01027"/>
    </source>
</evidence>
<dbReference type="GO" id="GO:0016787">
    <property type="term" value="F:hydrolase activity"/>
    <property type="evidence" value="ECO:0007669"/>
    <property type="project" value="UniProtKB-KW"/>
</dbReference>
<organism evidence="4 5">
    <name type="scientific">Candidatus Roizmanbacteria bacterium RIFCSPHIGHO2_01_FULL_39_24</name>
    <dbReference type="NCBI Taxonomy" id="1802032"/>
    <lineage>
        <taxon>Bacteria</taxon>
        <taxon>Candidatus Roizmaniibacteriota</taxon>
    </lineage>
</organism>
<comment type="caution">
    <text evidence="4">The sequence shown here is derived from an EMBL/GenBank/DDBJ whole genome shotgun (WGS) entry which is preliminary data.</text>
</comment>
<dbReference type="CDD" id="cd16295">
    <property type="entry name" value="TTHA0252-CPSF-like_MBL-fold"/>
    <property type="match status" value="1"/>
</dbReference>
<dbReference type="InterPro" id="IPR001279">
    <property type="entry name" value="Metallo-B-lactamas"/>
</dbReference>
<dbReference type="PANTHER" id="PTHR11203">
    <property type="entry name" value="CLEAVAGE AND POLYADENYLATION SPECIFICITY FACTOR FAMILY MEMBER"/>
    <property type="match status" value="1"/>
</dbReference>
<sequence>MDSIRFLGAAGTVTGSSYVLKKENTPGILVDLGMFQGPPEIDDLNRAQLKLVPQDIEAVVLTHAHLDHCGRLPLLSKMGFTGKIYMTAATRALYEITLLDAAHIAQNNEDREPLYTERDVRYLFDLAEIVEYGSSFTIGDYFLELFDAGHILGSASVKIENVALGNKSGVVVFSGDLGNSPEELLHATETIPKADVVIMESTYGDRIHPNEDTTAMLQNEINIIEKTGASLLIPAFSIERSQELLHKIDHLKKQKLVKDSTPVFLDSPMAIKTTEVYKQFKELYSPELSDHTKTDDPFDFPGLKLVEKVDQSKKISATYGPKVIIAGSGMMSGGRIMYHALEYLPYRTTRLFIVGYQGEGTLGREILDGGRIVTIMDRKIQVNATVTHASGMSAHADQSKLLSWFNKIADVKKLILTHGEDTSRTVLKEKVNEKNPSLEVYMPHMNETISLI</sequence>
<proteinExistence type="predicted"/>
<gene>
    <name evidence="4" type="ORF">A2799_02665</name>
</gene>
<dbReference type="Pfam" id="PF10996">
    <property type="entry name" value="Beta-Casp"/>
    <property type="match status" value="1"/>
</dbReference>
<reference evidence="4 5" key="1">
    <citation type="journal article" date="2016" name="Nat. Commun.">
        <title>Thousands of microbial genomes shed light on interconnected biogeochemical processes in an aquifer system.</title>
        <authorList>
            <person name="Anantharaman K."/>
            <person name="Brown C.T."/>
            <person name="Hug L.A."/>
            <person name="Sharon I."/>
            <person name="Castelle C.J."/>
            <person name="Probst A.J."/>
            <person name="Thomas B.C."/>
            <person name="Singh A."/>
            <person name="Wilkins M.J."/>
            <person name="Karaoz U."/>
            <person name="Brodie E.L."/>
            <person name="Williams K.H."/>
            <person name="Hubbard S.S."/>
            <person name="Banfield J.F."/>
        </authorList>
    </citation>
    <scope>NUCLEOTIDE SEQUENCE [LARGE SCALE GENOMIC DNA]</scope>
</reference>
<dbReference type="Gene3D" id="3.40.50.10890">
    <property type="match status" value="1"/>
</dbReference>
<dbReference type="AlphaFoldDB" id="A0A1F7GL45"/>
<dbReference type="InterPro" id="IPR011108">
    <property type="entry name" value="RMMBL"/>
</dbReference>
<evidence type="ECO:0008006" key="6">
    <source>
        <dbReference type="Google" id="ProtNLM"/>
    </source>
</evidence>
<feature type="domain" description="Beta-Casp" evidence="3">
    <location>
        <begin position="241"/>
        <end position="366"/>
    </location>
</feature>
<evidence type="ECO:0000313" key="5">
    <source>
        <dbReference type="Proteomes" id="UP000176850"/>
    </source>
</evidence>
<dbReference type="SMART" id="SM00849">
    <property type="entry name" value="Lactamase_B"/>
    <property type="match status" value="1"/>
</dbReference>
<dbReference type="GO" id="GO:0004521">
    <property type="term" value="F:RNA endonuclease activity"/>
    <property type="evidence" value="ECO:0007669"/>
    <property type="project" value="TreeGrafter"/>
</dbReference>
<evidence type="ECO:0000256" key="1">
    <source>
        <dbReference type="ARBA" id="ARBA00022801"/>
    </source>
</evidence>
<accession>A0A1F7GL45</accession>
<dbReference type="SMART" id="SM01027">
    <property type="entry name" value="Beta-Casp"/>
    <property type="match status" value="1"/>
</dbReference>
<name>A0A1F7GL45_9BACT</name>
<dbReference type="EMBL" id="MFZH01000012">
    <property type="protein sequence ID" value="OGK19396.1"/>
    <property type="molecule type" value="Genomic_DNA"/>
</dbReference>
<evidence type="ECO:0000313" key="4">
    <source>
        <dbReference type="EMBL" id="OGK19396.1"/>
    </source>
</evidence>
<dbReference type="Pfam" id="PF07521">
    <property type="entry name" value="RMMBL"/>
    <property type="match status" value="1"/>
</dbReference>
<protein>
    <recommendedName>
        <fullName evidence="6">MBL fold metallo-hydrolase</fullName>
    </recommendedName>
</protein>
<dbReference type="Proteomes" id="UP000176850">
    <property type="component" value="Unassembled WGS sequence"/>
</dbReference>
<feature type="domain" description="Metallo-beta-lactamase" evidence="2">
    <location>
        <begin position="14"/>
        <end position="211"/>
    </location>
</feature>
<dbReference type="InterPro" id="IPR036866">
    <property type="entry name" value="RibonucZ/Hydroxyglut_hydro"/>
</dbReference>
<dbReference type="PANTHER" id="PTHR11203:SF37">
    <property type="entry name" value="INTEGRATOR COMPLEX SUBUNIT 11"/>
    <property type="match status" value="1"/>
</dbReference>
<evidence type="ECO:0000259" key="2">
    <source>
        <dbReference type="SMART" id="SM00849"/>
    </source>
</evidence>
<dbReference type="InterPro" id="IPR022712">
    <property type="entry name" value="Beta_Casp"/>
</dbReference>
<keyword evidence="1" id="KW-0378">Hydrolase</keyword>
<dbReference type="InterPro" id="IPR050698">
    <property type="entry name" value="MBL"/>
</dbReference>